<dbReference type="Proteomes" id="UP001623348">
    <property type="component" value="Unassembled WGS sequence"/>
</dbReference>
<dbReference type="PANTHER" id="PTHR33332">
    <property type="entry name" value="REVERSE TRANSCRIPTASE DOMAIN-CONTAINING PROTEIN"/>
    <property type="match status" value="1"/>
</dbReference>
<feature type="domain" description="Reverse transcriptase" evidence="1">
    <location>
        <begin position="43"/>
        <end position="261"/>
    </location>
</feature>
<organism evidence="2 3">
    <name type="scientific">Grus japonensis</name>
    <name type="common">Japanese crane</name>
    <name type="synonym">Red-crowned crane</name>
    <dbReference type="NCBI Taxonomy" id="30415"/>
    <lineage>
        <taxon>Eukaryota</taxon>
        <taxon>Metazoa</taxon>
        <taxon>Chordata</taxon>
        <taxon>Craniata</taxon>
        <taxon>Vertebrata</taxon>
        <taxon>Euteleostomi</taxon>
        <taxon>Archelosauria</taxon>
        <taxon>Archosauria</taxon>
        <taxon>Dinosauria</taxon>
        <taxon>Saurischia</taxon>
        <taxon>Theropoda</taxon>
        <taxon>Coelurosauria</taxon>
        <taxon>Aves</taxon>
        <taxon>Neognathae</taxon>
        <taxon>Neoaves</taxon>
        <taxon>Gruiformes</taxon>
        <taxon>Gruidae</taxon>
        <taxon>Grus</taxon>
    </lineage>
</organism>
<gene>
    <name evidence="2" type="ORF">GRJ2_000266800</name>
</gene>
<comment type="caution">
    <text evidence="2">The sequence shown here is derived from an EMBL/GenBank/DDBJ whole genome shotgun (WGS) entry which is preliminary data.</text>
</comment>
<evidence type="ECO:0000259" key="1">
    <source>
        <dbReference type="PROSITE" id="PS50878"/>
    </source>
</evidence>
<dbReference type="EMBL" id="BAAFJT010000001">
    <property type="protein sequence ID" value="GAB0178015.1"/>
    <property type="molecule type" value="Genomic_DNA"/>
</dbReference>
<protein>
    <submittedName>
        <fullName evidence="2">Mitochondrial enolase superfamily member 1</fullName>
    </submittedName>
</protein>
<dbReference type="AlphaFoldDB" id="A0ABC9VX90"/>
<dbReference type="Pfam" id="PF00078">
    <property type="entry name" value="RVT_1"/>
    <property type="match status" value="1"/>
</dbReference>
<dbReference type="InterPro" id="IPR000477">
    <property type="entry name" value="RT_dom"/>
</dbReference>
<reference evidence="2 3" key="1">
    <citation type="submission" date="2024-06" db="EMBL/GenBank/DDBJ databases">
        <title>The draft genome of Grus japonensis, version 3.</title>
        <authorList>
            <person name="Nabeshima K."/>
            <person name="Suzuki S."/>
            <person name="Onuma M."/>
        </authorList>
    </citation>
    <scope>NUCLEOTIDE SEQUENCE [LARGE SCALE GENOMIC DNA]</scope>
    <source>
        <strain evidence="2 3">451A</strain>
    </source>
</reference>
<dbReference type="SUPFAM" id="SSF56672">
    <property type="entry name" value="DNA/RNA polymerases"/>
    <property type="match status" value="1"/>
</dbReference>
<evidence type="ECO:0000313" key="3">
    <source>
        <dbReference type="Proteomes" id="UP001623348"/>
    </source>
</evidence>
<accession>A0ABC9VX90</accession>
<proteinExistence type="predicted"/>
<dbReference type="InterPro" id="IPR043502">
    <property type="entry name" value="DNA/RNA_pol_sf"/>
</dbReference>
<dbReference type="PROSITE" id="PS50878">
    <property type="entry name" value="RT_POL"/>
    <property type="match status" value="1"/>
</dbReference>
<sequence>MPAGSKTGLPLAEAKPISASVITYLRRRKTLRERELLQPERGQSWLNGEIPIDCRLANLSHIHKKGQKVDLGNYRPVSLTLVPEKVMEQIILSAITQHDKVTCLADEGKAVDVIYLHFSKAFDIISHSILLEKLAAHGLDRCTHCWVKNWLCGQAQRIVVNGVASSWWPVTSGVPQGSVLQPVLFNIFINDLDEGIESTLSKFADDTKLGRSVDLLEGRRLLDRLDQWAEANFMRFGKAVLGHNNPMQHYRLGEQWLQSCPGRKGPGGAGLYLAEYELAVFPGGQGGQQHPGLYQKQCGQQDWGSDRPPVLGTEALIGLALASGGSVLEPAGIGSVRHRGSF</sequence>
<keyword evidence="3" id="KW-1185">Reference proteome</keyword>
<name>A0ABC9VX90_GRUJA</name>
<evidence type="ECO:0000313" key="2">
    <source>
        <dbReference type="EMBL" id="GAB0178015.1"/>
    </source>
</evidence>